<keyword evidence="2" id="KW-1185">Reference proteome</keyword>
<reference evidence="1 2" key="1">
    <citation type="submission" date="2021-05" db="EMBL/GenBank/DDBJ databases">
        <title>Genome Assembly of Synthetic Allotetraploid Brassica napus Reveals Homoeologous Exchanges between Subgenomes.</title>
        <authorList>
            <person name="Davis J.T."/>
        </authorList>
    </citation>
    <scope>NUCLEOTIDE SEQUENCE [LARGE SCALE GENOMIC DNA]</scope>
    <source>
        <strain evidence="2">cv. Da-Ae</strain>
        <tissue evidence="1">Seedling</tissue>
    </source>
</reference>
<comment type="caution">
    <text evidence="1">The sequence shown here is derived from an EMBL/GenBank/DDBJ whole genome shotgun (WGS) entry which is preliminary data.</text>
</comment>
<accession>A0ABQ8AQ51</accession>
<gene>
    <name evidence="1" type="ORF">HID58_057100</name>
</gene>
<dbReference type="Proteomes" id="UP000824890">
    <property type="component" value="Unassembled WGS sequence"/>
</dbReference>
<proteinExistence type="predicted"/>
<name>A0ABQ8AQ51_BRANA</name>
<evidence type="ECO:0000313" key="1">
    <source>
        <dbReference type="EMBL" id="KAH0894671.1"/>
    </source>
</evidence>
<evidence type="ECO:0000313" key="2">
    <source>
        <dbReference type="Proteomes" id="UP000824890"/>
    </source>
</evidence>
<organism evidence="1 2">
    <name type="scientific">Brassica napus</name>
    <name type="common">Rape</name>
    <dbReference type="NCBI Taxonomy" id="3708"/>
    <lineage>
        <taxon>Eukaryota</taxon>
        <taxon>Viridiplantae</taxon>
        <taxon>Streptophyta</taxon>
        <taxon>Embryophyta</taxon>
        <taxon>Tracheophyta</taxon>
        <taxon>Spermatophyta</taxon>
        <taxon>Magnoliopsida</taxon>
        <taxon>eudicotyledons</taxon>
        <taxon>Gunneridae</taxon>
        <taxon>Pentapetalae</taxon>
        <taxon>rosids</taxon>
        <taxon>malvids</taxon>
        <taxon>Brassicales</taxon>
        <taxon>Brassicaceae</taxon>
        <taxon>Brassiceae</taxon>
        <taxon>Brassica</taxon>
    </lineage>
</organism>
<sequence>MQRSKEEMMNICITQMIQRDKVPKCYYEFWVRKNRLSIKNLDNTFVDQTLHYKKRLIYQDALKSITRKTGALFPRMKQFES</sequence>
<protein>
    <submittedName>
        <fullName evidence="1">Uncharacterized protein</fullName>
    </submittedName>
</protein>
<dbReference type="EMBL" id="JAGKQM010000013">
    <property type="protein sequence ID" value="KAH0894671.1"/>
    <property type="molecule type" value="Genomic_DNA"/>
</dbReference>